<dbReference type="STRING" id="1513271.XM47_04300"/>
<dbReference type="PROSITE" id="PS50405">
    <property type="entry name" value="GST_CTER"/>
    <property type="match status" value="1"/>
</dbReference>
<sequence>MTSSIDSIEILGPNFSNFVRSVMLVCEKKQIPYTTGMIFNKEEIKLKSEAHLKLHPFGKVPVIKHNDITLYETAPILRYLDAIASTPKIQPEGLVEQAKCDQLCAAISIYIDKAILRDVLIEFAFPKGENASVRLDRVEQKMPAAIDALTIMSNQLGSKPFLLGDTFTLADALLVPILDYTDRILIAQNALGDFPNLVNYLNNIRATPEGKKVLTQPELSF</sequence>
<organism evidence="3 4">
    <name type="scientific">Catenovulum maritimum</name>
    <dbReference type="NCBI Taxonomy" id="1513271"/>
    <lineage>
        <taxon>Bacteria</taxon>
        <taxon>Pseudomonadati</taxon>
        <taxon>Pseudomonadota</taxon>
        <taxon>Gammaproteobacteria</taxon>
        <taxon>Alteromonadales</taxon>
        <taxon>Alteromonadaceae</taxon>
        <taxon>Catenovulum</taxon>
    </lineage>
</organism>
<dbReference type="AlphaFoldDB" id="A0A0J8JNM8"/>
<proteinExistence type="predicted"/>
<dbReference type="SUPFAM" id="SSF47616">
    <property type="entry name" value="GST C-terminal domain-like"/>
    <property type="match status" value="1"/>
</dbReference>
<dbReference type="InterPro" id="IPR036282">
    <property type="entry name" value="Glutathione-S-Trfase_C_sf"/>
</dbReference>
<accession>A0A0J8JNM8</accession>
<keyword evidence="4" id="KW-1185">Reference proteome</keyword>
<name>A0A0J8JNM8_9ALTE</name>
<dbReference type="Pfam" id="PF13409">
    <property type="entry name" value="GST_N_2"/>
    <property type="match status" value="1"/>
</dbReference>
<evidence type="ECO:0008006" key="5">
    <source>
        <dbReference type="Google" id="ProtNLM"/>
    </source>
</evidence>
<dbReference type="InterPro" id="IPR004046">
    <property type="entry name" value="GST_C"/>
</dbReference>
<dbReference type="Pfam" id="PF00043">
    <property type="entry name" value="GST_C"/>
    <property type="match status" value="1"/>
</dbReference>
<evidence type="ECO:0000313" key="3">
    <source>
        <dbReference type="EMBL" id="KMT66226.1"/>
    </source>
</evidence>
<evidence type="ECO:0000313" key="4">
    <source>
        <dbReference type="Proteomes" id="UP000037600"/>
    </source>
</evidence>
<dbReference type="PANTHER" id="PTHR43968">
    <property type="match status" value="1"/>
</dbReference>
<dbReference type="PATRIC" id="fig|1513271.3.peg.890"/>
<feature type="domain" description="GST N-terminal" evidence="1">
    <location>
        <begin position="6"/>
        <end position="88"/>
    </location>
</feature>
<reference evidence="3 4" key="1">
    <citation type="submission" date="2015-04" db="EMBL/GenBank/DDBJ databases">
        <title>Draft Genome Sequence of the Novel Agar-Digesting Marine Bacterium Q1.</title>
        <authorList>
            <person name="Li Y."/>
            <person name="Li D."/>
            <person name="Chen G."/>
            <person name="Du Z."/>
        </authorList>
    </citation>
    <scope>NUCLEOTIDE SEQUENCE [LARGE SCALE GENOMIC DNA]</scope>
    <source>
        <strain evidence="3 4">Q1</strain>
    </source>
</reference>
<evidence type="ECO:0000259" key="2">
    <source>
        <dbReference type="PROSITE" id="PS50405"/>
    </source>
</evidence>
<dbReference type="InterPro" id="IPR036249">
    <property type="entry name" value="Thioredoxin-like_sf"/>
</dbReference>
<dbReference type="InterPro" id="IPR004045">
    <property type="entry name" value="Glutathione_S-Trfase_N"/>
</dbReference>
<dbReference type="PROSITE" id="PS50404">
    <property type="entry name" value="GST_NTER"/>
    <property type="match status" value="1"/>
</dbReference>
<dbReference type="EMBL" id="LAZL01000005">
    <property type="protein sequence ID" value="KMT66226.1"/>
    <property type="molecule type" value="Genomic_DNA"/>
</dbReference>
<dbReference type="PANTHER" id="PTHR43968:SF6">
    <property type="entry name" value="GLUTATHIONE S-TRANSFERASE OMEGA"/>
    <property type="match status" value="1"/>
</dbReference>
<dbReference type="RefSeq" id="WP_048690176.1">
    <property type="nucleotide sequence ID" value="NZ_KQ130484.1"/>
</dbReference>
<dbReference type="OrthoDB" id="5740960at2"/>
<protein>
    <recommendedName>
        <fullName evidence="5">Glutathione S-transferase</fullName>
    </recommendedName>
</protein>
<dbReference type="InterPro" id="IPR050983">
    <property type="entry name" value="GST_Omega/HSP26"/>
</dbReference>
<dbReference type="Gene3D" id="1.20.1050.10">
    <property type="match status" value="1"/>
</dbReference>
<dbReference type="Proteomes" id="UP000037600">
    <property type="component" value="Unassembled WGS sequence"/>
</dbReference>
<dbReference type="GO" id="GO:0005737">
    <property type="term" value="C:cytoplasm"/>
    <property type="evidence" value="ECO:0007669"/>
    <property type="project" value="TreeGrafter"/>
</dbReference>
<evidence type="ECO:0000259" key="1">
    <source>
        <dbReference type="PROSITE" id="PS50404"/>
    </source>
</evidence>
<comment type="caution">
    <text evidence="3">The sequence shown here is derived from an EMBL/GenBank/DDBJ whole genome shotgun (WGS) entry which is preliminary data.</text>
</comment>
<dbReference type="InterPro" id="IPR010987">
    <property type="entry name" value="Glutathione-S-Trfase_C-like"/>
</dbReference>
<dbReference type="Gene3D" id="3.40.30.10">
    <property type="entry name" value="Glutaredoxin"/>
    <property type="match status" value="1"/>
</dbReference>
<dbReference type="SFLD" id="SFLDG00358">
    <property type="entry name" value="Main_(cytGST)"/>
    <property type="match status" value="1"/>
</dbReference>
<dbReference type="SFLD" id="SFLDS00019">
    <property type="entry name" value="Glutathione_Transferase_(cytos"/>
    <property type="match status" value="1"/>
</dbReference>
<feature type="domain" description="GST C-terminal" evidence="2">
    <location>
        <begin position="93"/>
        <end position="221"/>
    </location>
</feature>
<gene>
    <name evidence="3" type="ORF">XM47_04300</name>
</gene>
<dbReference type="InterPro" id="IPR040079">
    <property type="entry name" value="Glutathione_S-Trfase"/>
</dbReference>
<dbReference type="SUPFAM" id="SSF52833">
    <property type="entry name" value="Thioredoxin-like"/>
    <property type="match status" value="1"/>
</dbReference>